<reference evidence="2" key="1">
    <citation type="journal article" date="2003" name="Genome Biol.">
        <title>An integrated gene annotation and transcriptional profiling approach towards the full gene content of the Drosophila genome.</title>
        <authorList>
            <person name="Hild M."/>
            <person name="Beckmann B."/>
            <person name="Haas S.A."/>
            <person name="Koch B."/>
            <person name="Solovyev V."/>
            <person name="Busold C."/>
            <person name="Fellenberg K."/>
            <person name="Boutros M."/>
            <person name="Vingron M."/>
            <person name="Sauer F."/>
            <person name="Hoheisel J.D."/>
            <person name="Paro R."/>
        </authorList>
    </citation>
    <scope>NUCLEOTIDE SEQUENCE</scope>
</reference>
<name>Q6IJZ2_DROME</name>
<evidence type="ECO:0000313" key="2">
    <source>
        <dbReference type="EMBL" id="DAA04080.1"/>
    </source>
</evidence>
<sequence length="163" mass="18273">MNLAKCATSKNSELRDCLSMVKRIKLKFYGVVGNFNKNEIQGEGELNCTQGTYSEVHNALYKQMFQFKLRTAGGAAVIVIIISMTVHHHLHQLFGYCNFTVTCPDMHNANQFEAIGRQRGNSPPFISSEGQVKSQWRWQFVNKVATGSLIIESGVFKTSSYGD</sequence>
<dbReference type="EMBL" id="BK002574">
    <property type="protein sequence ID" value="DAA04080.1"/>
    <property type="molecule type" value="Genomic_DNA"/>
</dbReference>
<feature type="transmembrane region" description="Helical" evidence="1">
    <location>
        <begin position="72"/>
        <end position="90"/>
    </location>
</feature>
<proteinExistence type="predicted"/>
<dbReference type="AlphaFoldDB" id="Q6IJZ2"/>
<keyword evidence="1" id="KW-1133">Transmembrane helix</keyword>
<accession>Q6IJZ2</accession>
<keyword evidence="1" id="KW-0812">Transmembrane</keyword>
<evidence type="ECO:0000256" key="1">
    <source>
        <dbReference type="SAM" id="Phobius"/>
    </source>
</evidence>
<protein>
    <submittedName>
        <fullName evidence="2">HDC13937</fullName>
    </submittedName>
</protein>
<gene>
    <name evidence="2" type="ORF">HDC13937</name>
</gene>
<keyword evidence="1" id="KW-0472">Membrane</keyword>
<organism evidence="2">
    <name type="scientific">Drosophila melanogaster</name>
    <name type="common">Fruit fly</name>
    <dbReference type="NCBI Taxonomy" id="7227"/>
    <lineage>
        <taxon>Eukaryota</taxon>
        <taxon>Metazoa</taxon>
        <taxon>Ecdysozoa</taxon>
        <taxon>Arthropoda</taxon>
        <taxon>Hexapoda</taxon>
        <taxon>Insecta</taxon>
        <taxon>Pterygota</taxon>
        <taxon>Neoptera</taxon>
        <taxon>Endopterygota</taxon>
        <taxon>Diptera</taxon>
        <taxon>Brachycera</taxon>
        <taxon>Muscomorpha</taxon>
        <taxon>Ephydroidea</taxon>
        <taxon>Drosophilidae</taxon>
        <taxon>Drosophila</taxon>
        <taxon>Sophophora</taxon>
    </lineage>
</organism>